<dbReference type="Proteomes" id="UP001266305">
    <property type="component" value="Unassembled WGS sequence"/>
</dbReference>
<protein>
    <submittedName>
        <fullName evidence="2">Uncharacterized protein</fullName>
    </submittedName>
</protein>
<evidence type="ECO:0000313" key="2">
    <source>
        <dbReference type="EMBL" id="KAK2117298.1"/>
    </source>
</evidence>
<feature type="non-terminal residue" evidence="2">
    <location>
        <position position="65"/>
    </location>
</feature>
<reference evidence="2 3" key="1">
    <citation type="submission" date="2023-05" db="EMBL/GenBank/DDBJ databases">
        <title>B98-5 Cell Line De Novo Hybrid Assembly: An Optical Mapping Approach.</title>
        <authorList>
            <person name="Kananen K."/>
            <person name="Auerbach J.A."/>
            <person name="Kautto E."/>
            <person name="Blachly J.S."/>
        </authorList>
    </citation>
    <scope>NUCLEOTIDE SEQUENCE [LARGE SCALE GENOMIC DNA]</scope>
    <source>
        <strain evidence="2">B95-8</strain>
        <tissue evidence="2">Cell line</tissue>
    </source>
</reference>
<evidence type="ECO:0000313" key="3">
    <source>
        <dbReference type="Proteomes" id="UP001266305"/>
    </source>
</evidence>
<proteinExistence type="predicted"/>
<evidence type="ECO:0000256" key="1">
    <source>
        <dbReference type="SAM" id="MobiDB-lite"/>
    </source>
</evidence>
<keyword evidence="3" id="KW-1185">Reference proteome</keyword>
<organism evidence="2 3">
    <name type="scientific">Saguinus oedipus</name>
    <name type="common">Cotton-top tamarin</name>
    <name type="synonym">Oedipomidas oedipus</name>
    <dbReference type="NCBI Taxonomy" id="9490"/>
    <lineage>
        <taxon>Eukaryota</taxon>
        <taxon>Metazoa</taxon>
        <taxon>Chordata</taxon>
        <taxon>Craniata</taxon>
        <taxon>Vertebrata</taxon>
        <taxon>Euteleostomi</taxon>
        <taxon>Mammalia</taxon>
        <taxon>Eutheria</taxon>
        <taxon>Euarchontoglires</taxon>
        <taxon>Primates</taxon>
        <taxon>Haplorrhini</taxon>
        <taxon>Platyrrhini</taxon>
        <taxon>Cebidae</taxon>
        <taxon>Callitrichinae</taxon>
        <taxon>Saguinus</taxon>
    </lineage>
</organism>
<name>A0ABQ9W6P4_SAGOE</name>
<feature type="region of interest" description="Disordered" evidence="1">
    <location>
        <begin position="29"/>
        <end position="65"/>
    </location>
</feature>
<sequence length="65" mass="6947">MWPGPGVLRMQLAPLRGYLGRERRWQAGRGRRAWLERAGRGPAGTGAGHGQVTPTTSTLHSAPGS</sequence>
<comment type="caution">
    <text evidence="2">The sequence shown here is derived from an EMBL/GenBank/DDBJ whole genome shotgun (WGS) entry which is preliminary data.</text>
</comment>
<feature type="compositionally biased region" description="Polar residues" evidence="1">
    <location>
        <begin position="52"/>
        <end position="65"/>
    </location>
</feature>
<dbReference type="EMBL" id="JASSZA010000002">
    <property type="protein sequence ID" value="KAK2117298.1"/>
    <property type="molecule type" value="Genomic_DNA"/>
</dbReference>
<gene>
    <name evidence="2" type="ORF">P7K49_004184</name>
</gene>
<accession>A0ABQ9W6P4</accession>